<dbReference type="InterPro" id="IPR011055">
    <property type="entry name" value="Dup_hybrid_motif"/>
</dbReference>
<evidence type="ECO:0000313" key="3">
    <source>
        <dbReference type="EMBL" id="OGG92772.1"/>
    </source>
</evidence>
<reference evidence="3 4" key="1">
    <citation type="journal article" date="2016" name="Nat. Commun.">
        <title>Thousands of microbial genomes shed light on interconnected biogeochemical processes in an aquifer system.</title>
        <authorList>
            <person name="Anantharaman K."/>
            <person name="Brown C.T."/>
            <person name="Hug L.A."/>
            <person name="Sharon I."/>
            <person name="Castelle C.J."/>
            <person name="Probst A.J."/>
            <person name="Thomas B.C."/>
            <person name="Singh A."/>
            <person name="Wilkins M.J."/>
            <person name="Karaoz U."/>
            <person name="Brodie E.L."/>
            <person name="Williams K.H."/>
            <person name="Hubbard S.S."/>
            <person name="Banfield J.F."/>
        </authorList>
    </citation>
    <scope>NUCLEOTIDE SEQUENCE [LARGE SCALE GENOMIC DNA]</scope>
</reference>
<dbReference type="AlphaFoldDB" id="A0A1F6G3S2"/>
<dbReference type="InterPro" id="IPR050570">
    <property type="entry name" value="Cell_wall_metabolism_enzyme"/>
</dbReference>
<feature type="signal peptide" evidence="1">
    <location>
        <begin position="1"/>
        <end position="30"/>
    </location>
</feature>
<dbReference type="Proteomes" id="UP000176867">
    <property type="component" value="Unassembled WGS sequence"/>
</dbReference>
<protein>
    <recommendedName>
        <fullName evidence="2">M23ase beta-sheet core domain-containing protein</fullName>
    </recommendedName>
</protein>
<proteinExistence type="predicted"/>
<dbReference type="Gene3D" id="6.10.250.3150">
    <property type="match status" value="1"/>
</dbReference>
<gene>
    <name evidence="3" type="ORF">A2609_03170</name>
</gene>
<dbReference type="STRING" id="1798533.A2609_03170"/>
<accession>A0A1F6G3S2</accession>
<evidence type="ECO:0000313" key="4">
    <source>
        <dbReference type="Proteomes" id="UP000176867"/>
    </source>
</evidence>
<dbReference type="Gene3D" id="2.70.70.10">
    <property type="entry name" value="Glucose Permease (Domain IIA)"/>
    <property type="match status" value="1"/>
</dbReference>
<dbReference type="SUPFAM" id="SSF51261">
    <property type="entry name" value="Duplicated hybrid motif"/>
    <property type="match status" value="1"/>
</dbReference>
<evidence type="ECO:0000259" key="2">
    <source>
        <dbReference type="Pfam" id="PF01551"/>
    </source>
</evidence>
<evidence type="ECO:0000256" key="1">
    <source>
        <dbReference type="SAM" id="SignalP"/>
    </source>
</evidence>
<organism evidence="3 4">
    <name type="scientific">Candidatus Kaiserbacteria bacterium RIFOXYD1_FULL_47_14</name>
    <dbReference type="NCBI Taxonomy" id="1798533"/>
    <lineage>
        <taxon>Bacteria</taxon>
        <taxon>Candidatus Kaiseribacteriota</taxon>
    </lineage>
</organism>
<comment type="caution">
    <text evidence="3">The sequence shown here is derived from an EMBL/GenBank/DDBJ whole genome shotgun (WGS) entry which is preliminary data.</text>
</comment>
<dbReference type="CDD" id="cd12797">
    <property type="entry name" value="M23_peptidase"/>
    <property type="match status" value="1"/>
</dbReference>
<dbReference type="PANTHER" id="PTHR21666:SF270">
    <property type="entry name" value="MUREIN HYDROLASE ACTIVATOR ENVC"/>
    <property type="match status" value="1"/>
</dbReference>
<dbReference type="InterPro" id="IPR016047">
    <property type="entry name" value="M23ase_b-sheet_dom"/>
</dbReference>
<dbReference type="Pfam" id="PF01551">
    <property type="entry name" value="Peptidase_M23"/>
    <property type="match status" value="1"/>
</dbReference>
<feature type="domain" description="M23ase beta-sheet core" evidence="2">
    <location>
        <begin position="298"/>
        <end position="389"/>
    </location>
</feature>
<sequence>MTRIGFLSFLFLFSLGFFLSSPIGSSIAFADTANDIQLKIDTNKLQVAALEADIVAFQKQLDALGTKKNTLQSTISSLTISQKQLASQIQVTQSKIASANLQIQQLTLSIGDKETSITTNQDAIAKALRRVAQDEQAPLIIGLVSAHSLNEMWKTTDEAIQFNRALSDDVKNLRSARTVLSTNRDKVTATKAELVSLQNELSLQKKSIDLQKTAQQKLLSDTKNQESAYQKILASKKAEETSFNATLAELESQLKYVLDPKNIPVAGKGVLRWPLTDVYITQEFGKTSSSGRLYVSGTHNGIDFRASIGTPIKASLSGTVLAINYGAVQNCQYGKWVLIKHPNGLATLYAHLSDISVQKGAAVLTGQIIGFSGNTGYATGPHLHFGLYIAEAISFKQYTCANKSVVTIPIAPTNAYLDPLKYF</sequence>
<keyword evidence="1" id="KW-0732">Signal</keyword>
<dbReference type="PANTHER" id="PTHR21666">
    <property type="entry name" value="PEPTIDASE-RELATED"/>
    <property type="match status" value="1"/>
</dbReference>
<dbReference type="GO" id="GO:0004222">
    <property type="term" value="F:metalloendopeptidase activity"/>
    <property type="evidence" value="ECO:0007669"/>
    <property type="project" value="TreeGrafter"/>
</dbReference>
<name>A0A1F6G3S2_9BACT</name>
<feature type="chain" id="PRO_5009524527" description="M23ase beta-sheet core domain-containing protein" evidence="1">
    <location>
        <begin position="31"/>
        <end position="423"/>
    </location>
</feature>
<dbReference type="EMBL" id="MFMU01000020">
    <property type="protein sequence ID" value="OGG92772.1"/>
    <property type="molecule type" value="Genomic_DNA"/>
</dbReference>